<reference evidence="2 3" key="1">
    <citation type="submission" date="2020-07" db="EMBL/GenBank/DDBJ databases">
        <title>Vallitalea guaymasensis genome.</title>
        <authorList>
            <person name="Postec A."/>
        </authorList>
    </citation>
    <scope>NUCLEOTIDE SEQUENCE [LARGE SCALE GENOMIC DNA]</scope>
    <source>
        <strain evidence="2 3">Ra1766G1</strain>
    </source>
</reference>
<evidence type="ECO:0000313" key="3">
    <source>
        <dbReference type="Proteomes" id="UP000677305"/>
    </source>
</evidence>
<proteinExistence type="predicted"/>
<gene>
    <name evidence="2" type="ORF">HYG85_16690</name>
</gene>
<dbReference type="Pfam" id="PF13468">
    <property type="entry name" value="Glyoxalase_3"/>
    <property type="match status" value="1"/>
</dbReference>
<dbReference type="RefSeq" id="WP_212690621.1">
    <property type="nucleotide sequence ID" value="NZ_CP058561.1"/>
</dbReference>
<dbReference type="Gene3D" id="3.10.180.10">
    <property type="entry name" value="2,3-Dihydroxybiphenyl 1,2-Dioxygenase, domain 1"/>
    <property type="match status" value="1"/>
</dbReference>
<dbReference type="KEGG" id="vgu:HYG85_16690"/>
<dbReference type="EMBL" id="CP058561">
    <property type="protein sequence ID" value="QUH30455.1"/>
    <property type="molecule type" value="Genomic_DNA"/>
</dbReference>
<dbReference type="InterPro" id="IPR029068">
    <property type="entry name" value="Glyas_Bleomycin-R_OHBP_Dase"/>
</dbReference>
<accession>A0A8J8MD35</accession>
<protein>
    <submittedName>
        <fullName evidence="2">VOC family protein</fullName>
    </submittedName>
</protein>
<organism evidence="2 3">
    <name type="scientific">Vallitalea guaymasensis</name>
    <dbReference type="NCBI Taxonomy" id="1185412"/>
    <lineage>
        <taxon>Bacteria</taxon>
        <taxon>Bacillati</taxon>
        <taxon>Bacillota</taxon>
        <taxon>Clostridia</taxon>
        <taxon>Lachnospirales</taxon>
        <taxon>Vallitaleaceae</taxon>
        <taxon>Vallitalea</taxon>
    </lineage>
</organism>
<keyword evidence="3" id="KW-1185">Reference proteome</keyword>
<dbReference type="AlphaFoldDB" id="A0A8J8MD35"/>
<dbReference type="SUPFAM" id="SSF54593">
    <property type="entry name" value="Glyoxalase/Bleomycin resistance protein/Dihydroxybiphenyl dioxygenase"/>
    <property type="match status" value="1"/>
</dbReference>
<dbReference type="InterPro" id="IPR025870">
    <property type="entry name" value="Glyoxalase-like_dom"/>
</dbReference>
<sequence>MLKINQLQCKVTDLQKAVNDFKELGFTVCWGADPERASNAFIYFENGPVIELFLMPDIAYYAASVFGVFYGSSAKRRWKYWCRSNEGWCDFNLKSDNEAASLENIGNIRNHVKNKNISVSRVIKGHRTQPDGQKLKFGYFVTDPVELPFITSDYHIKNTIKKVKHKNGAKEIEWVKVGVNDKNRDKLELLTGDDKKIILVPSEHTNIIEIGIKGIKNKLDGNRLHGAKIVSLD</sequence>
<dbReference type="Proteomes" id="UP000677305">
    <property type="component" value="Chromosome"/>
</dbReference>
<name>A0A8J8MD35_9FIRM</name>
<evidence type="ECO:0000313" key="2">
    <source>
        <dbReference type="EMBL" id="QUH30455.1"/>
    </source>
</evidence>
<feature type="domain" description="Glyoxalase-like" evidence="1">
    <location>
        <begin position="11"/>
        <end position="183"/>
    </location>
</feature>
<evidence type="ECO:0000259" key="1">
    <source>
        <dbReference type="Pfam" id="PF13468"/>
    </source>
</evidence>